<gene>
    <name evidence="1" type="ORF">R8Z52_10415</name>
</gene>
<evidence type="ECO:0000313" key="2">
    <source>
        <dbReference type="Proteomes" id="UP001304071"/>
    </source>
</evidence>
<dbReference type="InterPro" id="IPR021096">
    <property type="entry name" value="Vibrio_phage_VSK_Orf152"/>
</dbReference>
<organism evidence="1 2">
    <name type="scientific">Vibrio porteresiae DSM 19223</name>
    <dbReference type="NCBI Taxonomy" id="1123496"/>
    <lineage>
        <taxon>Bacteria</taxon>
        <taxon>Pseudomonadati</taxon>
        <taxon>Pseudomonadota</taxon>
        <taxon>Gammaproteobacteria</taxon>
        <taxon>Vibrionales</taxon>
        <taxon>Vibrionaceae</taxon>
        <taxon>Vibrio</taxon>
    </lineage>
</organism>
<dbReference type="RefSeq" id="WP_261896153.1">
    <property type="nucleotide sequence ID" value="NZ_AP024895.1"/>
</dbReference>
<protein>
    <submittedName>
        <fullName evidence="1">DUF3693 domain-containing protein</fullName>
    </submittedName>
</protein>
<reference evidence="1 2" key="1">
    <citation type="submission" date="2023-11" db="EMBL/GenBank/DDBJ databases">
        <title>Plant-associative lifestyle of Vibrio porteresiae and its evolutionary dynamics.</title>
        <authorList>
            <person name="Rameshkumar N."/>
            <person name="Kirti K."/>
        </authorList>
    </citation>
    <scope>NUCLEOTIDE SEQUENCE [LARGE SCALE GENOMIC DNA]</scope>
    <source>
        <strain evidence="1 2">MSSRF30</strain>
    </source>
</reference>
<proteinExistence type="predicted"/>
<sequence length="122" mass="14033">MYQNQLIEAYKKALNYVQDKQIAHDMNIPQQRISDFRRCKRYMTDSQAVFLAENAGIDPQIALIGCHADRQENPQVKQLWESIAKKFNGHGLHLNTMAYVSLTALATMPFLRLSQYALCILC</sequence>
<evidence type="ECO:0000313" key="1">
    <source>
        <dbReference type="EMBL" id="WPC72547.1"/>
    </source>
</evidence>
<name>A0ABZ0Q9S6_9VIBR</name>
<dbReference type="Pfam" id="PF12472">
    <property type="entry name" value="DUF3693"/>
    <property type="match status" value="1"/>
</dbReference>
<accession>A0ABZ0Q9S6</accession>
<dbReference type="Proteomes" id="UP001304071">
    <property type="component" value="Chromosome 1"/>
</dbReference>
<keyword evidence="2" id="KW-1185">Reference proteome</keyword>
<dbReference type="EMBL" id="CP138203">
    <property type="protein sequence ID" value="WPC72547.1"/>
    <property type="molecule type" value="Genomic_DNA"/>
</dbReference>